<dbReference type="InterPro" id="IPR050065">
    <property type="entry name" value="GlmU-like"/>
</dbReference>
<dbReference type="InterPro" id="IPR029044">
    <property type="entry name" value="Nucleotide-diphossugar_trans"/>
</dbReference>
<protein>
    <submittedName>
        <fullName evidence="4">Nucleotidyl transferase</fullName>
    </submittedName>
</protein>
<accession>Q0AC85</accession>
<dbReference type="eggNOG" id="COG1208">
    <property type="taxonomic scope" value="Bacteria"/>
</dbReference>
<dbReference type="InterPro" id="IPR054790">
    <property type="entry name" value="MurU"/>
</dbReference>
<dbReference type="KEGG" id="aeh:Mlg_0197"/>
<dbReference type="CDD" id="cd06422">
    <property type="entry name" value="NTP_transferase_like_1"/>
    <property type="match status" value="1"/>
</dbReference>
<dbReference type="RefSeq" id="WP_011627948.1">
    <property type="nucleotide sequence ID" value="NC_008340.1"/>
</dbReference>
<dbReference type="Pfam" id="PF00483">
    <property type="entry name" value="NTP_transferase"/>
    <property type="match status" value="1"/>
</dbReference>
<keyword evidence="5" id="KW-1185">Reference proteome</keyword>
<organism evidence="4 5">
    <name type="scientific">Alkalilimnicola ehrlichii (strain ATCC BAA-1101 / DSM 17681 / MLHE-1)</name>
    <dbReference type="NCBI Taxonomy" id="187272"/>
    <lineage>
        <taxon>Bacteria</taxon>
        <taxon>Pseudomonadati</taxon>
        <taxon>Pseudomonadota</taxon>
        <taxon>Gammaproteobacteria</taxon>
        <taxon>Chromatiales</taxon>
        <taxon>Ectothiorhodospiraceae</taxon>
        <taxon>Alkalilimnicola</taxon>
    </lineage>
</organism>
<evidence type="ECO:0000256" key="2">
    <source>
        <dbReference type="ARBA" id="ARBA00022695"/>
    </source>
</evidence>
<feature type="domain" description="Nucleotidyl transferase" evidence="3">
    <location>
        <begin position="2"/>
        <end position="122"/>
    </location>
</feature>
<dbReference type="OrthoDB" id="9788272at2"/>
<dbReference type="PANTHER" id="PTHR43584">
    <property type="entry name" value="NUCLEOTIDYL TRANSFERASE"/>
    <property type="match status" value="1"/>
</dbReference>
<evidence type="ECO:0000313" key="5">
    <source>
        <dbReference type="Proteomes" id="UP000001962"/>
    </source>
</evidence>
<name>Q0AC85_ALKEH</name>
<evidence type="ECO:0000259" key="3">
    <source>
        <dbReference type="Pfam" id="PF00483"/>
    </source>
</evidence>
<dbReference type="SUPFAM" id="SSF53448">
    <property type="entry name" value="Nucleotide-diphospho-sugar transferases"/>
    <property type="match status" value="1"/>
</dbReference>
<dbReference type="EMBL" id="CP000453">
    <property type="protein sequence ID" value="ABI55552.1"/>
    <property type="molecule type" value="Genomic_DNA"/>
</dbReference>
<sequence length="223" mass="24358">MKAMILAAGRGERMRPLTDHTPKPLLPVAGRPLIEHHLRALHRAGVREVVINTAWLGARIEQHLGDGHRFGLRLAYSREPEGALETGGGIRQALPLLGEAPFLVINGDIWCDLALQPLLRVPRGLAHLVLVDNPDHNRDGDFVLAQGRVRAEGPGRRLTYAGIGVFQPALWNGTAPGAFPLAPLLRQAMAAGQVTGEHHRGRWLDVGTPERLRSLDAELQHTD</sequence>
<dbReference type="HOGENOM" id="CLU_029499_2_1_6"/>
<reference evidence="5" key="1">
    <citation type="submission" date="2006-08" db="EMBL/GenBank/DDBJ databases">
        <title>Complete sequence of Alkalilimnicola ehrilichei MLHE-1.</title>
        <authorList>
            <person name="Copeland A."/>
            <person name="Lucas S."/>
            <person name="Lapidus A."/>
            <person name="Barry K."/>
            <person name="Detter J.C."/>
            <person name="Glavina del Rio T."/>
            <person name="Hammon N."/>
            <person name="Israni S."/>
            <person name="Dalin E."/>
            <person name="Tice H."/>
            <person name="Pitluck S."/>
            <person name="Sims D."/>
            <person name="Brettin T."/>
            <person name="Bruce D."/>
            <person name="Han C."/>
            <person name="Tapia R."/>
            <person name="Gilna P."/>
            <person name="Schmutz J."/>
            <person name="Larimer F."/>
            <person name="Land M."/>
            <person name="Hauser L."/>
            <person name="Kyrpides N."/>
            <person name="Mikhailova N."/>
            <person name="Oremland R.S."/>
            <person name="Hoeft S.E."/>
            <person name="Switzer-Blum J."/>
            <person name="Kulp T."/>
            <person name="King G."/>
            <person name="Tabita R."/>
            <person name="Witte B."/>
            <person name="Santini J.M."/>
            <person name="Basu P."/>
            <person name="Hollibaugh J.T."/>
            <person name="Xie G."/>
            <person name="Stolz J.F."/>
            <person name="Richardson P."/>
        </authorList>
    </citation>
    <scope>NUCLEOTIDE SEQUENCE [LARGE SCALE GENOMIC DNA]</scope>
    <source>
        <strain evidence="5">ATCC BAA-1101 / DSM 17681 / MLHE-1</strain>
    </source>
</reference>
<dbReference type="Proteomes" id="UP000001962">
    <property type="component" value="Chromosome"/>
</dbReference>
<keyword evidence="2" id="KW-0548">Nucleotidyltransferase</keyword>
<dbReference type="GO" id="GO:0016779">
    <property type="term" value="F:nucleotidyltransferase activity"/>
    <property type="evidence" value="ECO:0007669"/>
    <property type="project" value="UniProtKB-KW"/>
</dbReference>
<dbReference type="PANTHER" id="PTHR43584:SF8">
    <property type="entry name" value="N-ACETYLMURAMATE ALPHA-1-PHOSPHATE URIDYLYLTRANSFERASE"/>
    <property type="match status" value="1"/>
</dbReference>
<gene>
    <name evidence="4" type="ordered locus">Mlg_0197</name>
</gene>
<evidence type="ECO:0000313" key="4">
    <source>
        <dbReference type="EMBL" id="ABI55552.1"/>
    </source>
</evidence>
<dbReference type="AlphaFoldDB" id="Q0AC85"/>
<dbReference type="Gene3D" id="3.90.550.10">
    <property type="entry name" value="Spore Coat Polysaccharide Biosynthesis Protein SpsA, Chain A"/>
    <property type="match status" value="1"/>
</dbReference>
<evidence type="ECO:0000256" key="1">
    <source>
        <dbReference type="ARBA" id="ARBA00022679"/>
    </source>
</evidence>
<keyword evidence="1 4" id="KW-0808">Transferase</keyword>
<proteinExistence type="predicted"/>
<dbReference type="NCBIfam" id="NF045761">
    <property type="entry name" value="NAMPUrTaseMurU"/>
    <property type="match status" value="1"/>
</dbReference>
<dbReference type="InterPro" id="IPR005835">
    <property type="entry name" value="NTP_transferase_dom"/>
</dbReference>